<dbReference type="GO" id="GO:0006493">
    <property type="term" value="P:protein O-linked glycosylation"/>
    <property type="evidence" value="ECO:0007669"/>
    <property type="project" value="TreeGrafter"/>
</dbReference>
<feature type="repeat" description="TPR" evidence="1">
    <location>
        <begin position="289"/>
        <end position="322"/>
    </location>
</feature>
<evidence type="ECO:0000313" key="3">
    <source>
        <dbReference type="Proteomes" id="UP000528460"/>
    </source>
</evidence>
<dbReference type="InterPro" id="IPR011990">
    <property type="entry name" value="TPR-like_helical_dom_sf"/>
</dbReference>
<dbReference type="AlphaFoldDB" id="A0A7Y4NFE8"/>
<organism evidence="2 3">
    <name type="scientific">Corallococcus exercitus</name>
    <dbReference type="NCBI Taxonomy" id="2316736"/>
    <lineage>
        <taxon>Bacteria</taxon>
        <taxon>Pseudomonadati</taxon>
        <taxon>Myxococcota</taxon>
        <taxon>Myxococcia</taxon>
        <taxon>Myxococcales</taxon>
        <taxon>Cystobacterineae</taxon>
        <taxon>Myxococcaceae</taxon>
        <taxon>Corallococcus</taxon>
    </lineage>
</organism>
<evidence type="ECO:0000256" key="1">
    <source>
        <dbReference type="PROSITE-ProRule" id="PRU00339"/>
    </source>
</evidence>
<dbReference type="SUPFAM" id="SSF48452">
    <property type="entry name" value="TPR-like"/>
    <property type="match status" value="1"/>
</dbReference>
<dbReference type="GO" id="GO:0016757">
    <property type="term" value="F:glycosyltransferase activity"/>
    <property type="evidence" value="ECO:0007669"/>
    <property type="project" value="TreeGrafter"/>
</dbReference>
<dbReference type="Pfam" id="PF14559">
    <property type="entry name" value="TPR_19"/>
    <property type="match status" value="1"/>
</dbReference>
<dbReference type="RefSeq" id="WP_171415797.1">
    <property type="nucleotide sequence ID" value="NZ_JABFJW010000128.1"/>
</dbReference>
<reference evidence="2 3" key="1">
    <citation type="submission" date="2020-05" db="EMBL/GenBank/DDBJ databases">
        <authorList>
            <person name="Whitworth D."/>
        </authorList>
    </citation>
    <scope>NUCLEOTIDE SEQUENCE [LARGE SCALE GENOMIC DNA]</scope>
    <source>
        <strain evidence="2 3">CA046A</strain>
    </source>
</reference>
<dbReference type="PROSITE" id="PS50005">
    <property type="entry name" value="TPR"/>
    <property type="match status" value="3"/>
</dbReference>
<feature type="repeat" description="TPR" evidence="1">
    <location>
        <begin position="221"/>
        <end position="254"/>
    </location>
</feature>
<comment type="caution">
    <text evidence="2">The sequence shown here is derived from an EMBL/GenBank/DDBJ whole genome shotgun (WGS) entry which is preliminary data.</text>
</comment>
<dbReference type="PANTHER" id="PTHR44998">
    <property type="match status" value="1"/>
</dbReference>
<dbReference type="Gene3D" id="1.25.40.10">
    <property type="entry name" value="Tetratricopeptide repeat domain"/>
    <property type="match status" value="2"/>
</dbReference>
<dbReference type="Pfam" id="PF13432">
    <property type="entry name" value="TPR_16"/>
    <property type="match status" value="2"/>
</dbReference>
<sequence length="354" mass="37573">MNPKTRTRSRHPASFRRFTVPPALRKALVPAALAALGLAAWEDVPLPRLLKPWLAHAVEARSAQAPVAAAPTLPLEAAGHEPSLMAAPRLLDEAAPAEARADAPVPGNALALPHTHARRVDHVARAQGLRDLGDLSGAVTELRRALHDDPGATDALAQLGRTARLAGDTKLAIDAYARLGQAEASDAGALVQQARLLVSEGRFAEGVHVGEEALLRDPEDPEVYQVLGRAHLGANELASAILRFQQAVHLDPEHGHALNNLGFAYLRANDNARAVEVLTQAATLLPHVAYVQNNLGVACERLGRLEEARAAYAAATRLSPRYVQARVNAERVGRVARADPTGQALPEPLPPVAP</sequence>
<dbReference type="PANTHER" id="PTHR44998:SF1">
    <property type="entry name" value="UDP-N-ACETYLGLUCOSAMINE--PEPTIDE N-ACETYLGLUCOSAMINYLTRANSFERASE 110 KDA SUBUNIT"/>
    <property type="match status" value="1"/>
</dbReference>
<name>A0A7Y4NFE8_9BACT</name>
<feature type="repeat" description="TPR" evidence="1">
    <location>
        <begin position="255"/>
        <end position="288"/>
    </location>
</feature>
<evidence type="ECO:0000313" key="2">
    <source>
        <dbReference type="EMBL" id="NOK10885.1"/>
    </source>
</evidence>
<dbReference type="EMBL" id="JABFJW010000128">
    <property type="protein sequence ID" value="NOK10885.1"/>
    <property type="molecule type" value="Genomic_DNA"/>
</dbReference>
<proteinExistence type="predicted"/>
<dbReference type="Proteomes" id="UP000528460">
    <property type="component" value="Unassembled WGS sequence"/>
</dbReference>
<gene>
    <name evidence="2" type="ORF">HNS30_17745</name>
</gene>
<protein>
    <submittedName>
        <fullName evidence="2">Tetratricopeptide repeat protein</fullName>
    </submittedName>
</protein>
<dbReference type="SMART" id="SM00028">
    <property type="entry name" value="TPR"/>
    <property type="match status" value="5"/>
</dbReference>
<keyword evidence="1" id="KW-0802">TPR repeat</keyword>
<dbReference type="InterPro" id="IPR019734">
    <property type="entry name" value="TPR_rpt"/>
</dbReference>
<accession>A0A7Y4NFE8</accession>